<sequence length="793" mass="90306">MKHLLTFLAIFCAHVSFSQIEVKGLVKDSKGPVPFATVVLKDAENTVKHYDITDENGTFSINAQLGTFTMEISILGYQTWNKSITVQNATTLDDIVLEASREELDKVVVKAQKRLIERKPDRLIFNVENSIAASGGNAIDALRVAPGLSVESDGVSMIGKGVSRVMVDGRIIQLSGEELVGFLNSISSDDIKKIEIITNPPAKYEAAGSGGLINIVYKKGVGDFWKNTTTLSYTQNTYSFYTLRNSFVYNKNKFKLNFSLNGDKGDIRIIETLDTDYPSGPWNTRLDLKEQKDNISSRFSLDYALTDNTTIGAQYMGNFNAPDTRDRNITEIRNNQNQIDSIYDNVGTSDRSVKSHMLNAHLISKLDTLGKTLSVDLDYFSYGNDLVRDYVVNTFNPSGQFLNINQAIINRSKQSIDNYSMRVDMEQPTKFANISYGGKINFIKTINDLRTFDTASGAAVFNAALSDEFEYKENVQALYVNGYKKLNDKWQMQLGFRLENTITEGFSTSLNQTNKNDYLKLFPTFYVSYAKNENNYFSFNYGRRITRPSFRELNPFRFFNNSNSFSEGNPFLQPSFTDNFDFNYTYKRVLTTNIFASSISDGYGTIFSADPVTNTQAVIRRNYYKRFSMGIAQIYSFRKISWWQSQNQVMLIGYKSDFSNSLLDAEPQNGFQFYADTYNTFIVNDNTKLQLDFFYSSPLKDRLSTYGERYGLDFGVRKSYLNNDLQFSLFVKDILDTGSFRNIVSNVNGVDVTYGENRSRRYFRFSVSYNFGNNKINVRNRNFGSDEEKGRTN</sequence>
<dbReference type="SUPFAM" id="SSF49464">
    <property type="entry name" value="Carboxypeptidase regulatory domain-like"/>
    <property type="match status" value="1"/>
</dbReference>
<keyword evidence="3" id="KW-1134">Transmembrane beta strand</keyword>
<comment type="caution">
    <text evidence="9">The sequence shown here is derived from an EMBL/GenBank/DDBJ whole genome shotgun (WGS) entry which is preliminary data.</text>
</comment>
<name>A0ABR7QDV4_9FLAO</name>
<accession>A0ABR7QDV4</accession>
<keyword evidence="5" id="KW-0732">Signal</keyword>
<dbReference type="PANTHER" id="PTHR30069:SF29">
    <property type="entry name" value="HEMOGLOBIN AND HEMOGLOBIN-HAPTOGLOBIN-BINDING PROTEIN 1-RELATED"/>
    <property type="match status" value="1"/>
</dbReference>
<dbReference type="InterPro" id="IPR039426">
    <property type="entry name" value="TonB-dep_rcpt-like"/>
</dbReference>
<keyword evidence="2" id="KW-0813">Transport</keyword>
<dbReference type="InterPro" id="IPR008969">
    <property type="entry name" value="CarboxyPept-like_regulatory"/>
</dbReference>
<evidence type="ECO:0000313" key="9">
    <source>
        <dbReference type="EMBL" id="MBC8756499.1"/>
    </source>
</evidence>
<evidence type="ECO:0000313" key="10">
    <source>
        <dbReference type="Proteomes" id="UP000619238"/>
    </source>
</evidence>
<dbReference type="EMBL" id="JACGWS010000011">
    <property type="protein sequence ID" value="MBC8756499.1"/>
    <property type="molecule type" value="Genomic_DNA"/>
</dbReference>
<evidence type="ECO:0000256" key="4">
    <source>
        <dbReference type="ARBA" id="ARBA00022692"/>
    </source>
</evidence>
<evidence type="ECO:0000256" key="1">
    <source>
        <dbReference type="ARBA" id="ARBA00004571"/>
    </source>
</evidence>
<evidence type="ECO:0000259" key="8">
    <source>
        <dbReference type="Pfam" id="PF14905"/>
    </source>
</evidence>
<keyword evidence="6" id="KW-0472">Membrane</keyword>
<dbReference type="InterPro" id="IPR041700">
    <property type="entry name" value="OMP_b-brl_3"/>
</dbReference>
<dbReference type="PANTHER" id="PTHR30069">
    <property type="entry name" value="TONB-DEPENDENT OUTER MEMBRANE RECEPTOR"/>
    <property type="match status" value="1"/>
</dbReference>
<gene>
    <name evidence="9" type="ORF">H2O64_17630</name>
</gene>
<evidence type="ECO:0000256" key="5">
    <source>
        <dbReference type="ARBA" id="ARBA00022729"/>
    </source>
</evidence>
<evidence type="ECO:0000256" key="7">
    <source>
        <dbReference type="ARBA" id="ARBA00023237"/>
    </source>
</evidence>
<reference evidence="9 10" key="1">
    <citation type="submission" date="2020-07" db="EMBL/GenBank/DDBJ databases">
        <title>Description of Kordia aestuariivivens sp. nov., isolated from a tidal flat.</title>
        <authorList>
            <person name="Park S."/>
            <person name="Yoon J.-H."/>
        </authorList>
    </citation>
    <scope>NUCLEOTIDE SEQUENCE [LARGE SCALE GENOMIC DNA]</scope>
    <source>
        <strain evidence="9 10">YSTF-M3</strain>
    </source>
</reference>
<organism evidence="9 10">
    <name type="scientific">Kordia aestuariivivens</name>
    <dbReference type="NCBI Taxonomy" id="2759037"/>
    <lineage>
        <taxon>Bacteria</taxon>
        <taxon>Pseudomonadati</taxon>
        <taxon>Bacteroidota</taxon>
        <taxon>Flavobacteriia</taxon>
        <taxon>Flavobacteriales</taxon>
        <taxon>Flavobacteriaceae</taxon>
        <taxon>Kordia</taxon>
    </lineage>
</organism>
<keyword evidence="10" id="KW-1185">Reference proteome</keyword>
<dbReference type="Gene3D" id="2.170.130.10">
    <property type="entry name" value="TonB-dependent receptor, plug domain"/>
    <property type="match status" value="1"/>
</dbReference>
<dbReference type="SUPFAM" id="SSF56935">
    <property type="entry name" value="Porins"/>
    <property type="match status" value="1"/>
</dbReference>
<dbReference type="Proteomes" id="UP000619238">
    <property type="component" value="Unassembled WGS sequence"/>
</dbReference>
<comment type="subcellular location">
    <subcellularLocation>
        <location evidence="1">Cell outer membrane</location>
        <topology evidence="1">Multi-pass membrane protein</topology>
    </subcellularLocation>
</comment>
<dbReference type="Pfam" id="PF14905">
    <property type="entry name" value="OMP_b-brl_3"/>
    <property type="match status" value="1"/>
</dbReference>
<dbReference type="Pfam" id="PF13715">
    <property type="entry name" value="CarbopepD_reg_2"/>
    <property type="match status" value="1"/>
</dbReference>
<proteinExistence type="predicted"/>
<protein>
    <submittedName>
        <fullName evidence="9">Outer membrane beta-barrel protein</fullName>
    </submittedName>
</protein>
<evidence type="ECO:0000256" key="3">
    <source>
        <dbReference type="ARBA" id="ARBA00022452"/>
    </source>
</evidence>
<dbReference type="Gene3D" id="2.60.40.1120">
    <property type="entry name" value="Carboxypeptidase-like, regulatory domain"/>
    <property type="match status" value="1"/>
</dbReference>
<evidence type="ECO:0000256" key="6">
    <source>
        <dbReference type="ARBA" id="ARBA00023136"/>
    </source>
</evidence>
<dbReference type="InterPro" id="IPR036942">
    <property type="entry name" value="Beta-barrel_TonB_sf"/>
</dbReference>
<feature type="domain" description="Outer membrane protein beta-barrel" evidence="8">
    <location>
        <begin position="365"/>
        <end position="769"/>
    </location>
</feature>
<dbReference type="RefSeq" id="WP_187563530.1">
    <property type="nucleotide sequence ID" value="NZ_JACGWS010000011.1"/>
</dbReference>
<keyword evidence="4" id="KW-0812">Transmembrane</keyword>
<keyword evidence="7" id="KW-0998">Cell outer membrane</keyword>
<evidence type="ECO:0000256" key="2">
    <source>
        <dbReference type="ARBA" id="ARBA00022448"/>
    </source>
</evidence>
<dbReference type="Gene3D" id="2.40.170.20">
    <property type="entry name" value="TonB-dependent receptor, beta-barrel domain"/>
    <property type="match status" value="1"/>
</dbReference>
<dbReference type="InterPro" id="IPR037066">
    <property type="entry name" value="Plug_dom_sf"/>
</dbReference>